<feature type="domain" description="Multidrug resistance protein MdtA-like barrel-sandwich hybrid" evidence="4">
    <location>
        <begin position="71"/>
        <end position="211"/>
    </location>
</feature>
<dbReference type="Pfam" id="PF25917">
    <property type="entry name" value="BSH_RND"/>
    <property type="match status" value="1"/>
</dbReference>
<dbReference type="PANTHER" id="PTHR30158">
    <property type="entry name" value="ACRA/E-RELATED COMPONENT OF DRUG EFFLUX TRANSPORTER"/>
    <property type="match status" value="1"/>
</dbReference>
<dbReference type="Gene3D" id="1.10.287.470">
    <property type="entry name" value="Helix hairpin bin"/>
    <property type="match status" value="1"/>
</dbReference>
<dbReference type="InterPro" id="IPR006143">
    <property type="entry name" value="RND_pump_MFP"/>
</dbReference>
<proteinExistence type="inferred from homology"/>
<feature type="domain" description="Multidrug resistance protein MdtA-like alpha-helical hairpin" evidence="3">
    <location>
        <begin position="111"/>
        <end position="179"/>
    </location>
</feature>
<dbReference type="InterPro" id="IPR058626">
    <property type="entry name" value="MdtA-like_b-barrel"/>
</dbReference>
<dbReference type="KEGG" id="shal:SHALO_2335"/>
<dbReference type="PANTHER" id="PTHR30158:SF3">
    <property type="entry name" value="MULTIDRUG EFFLUX PUMP SUBUNIT ACRA-RELATED"/>
    <property type="match status" value="1"/>
</dbReference>
<dbReference type="Gene3D" id="2.40.420.20">
    <property type="match status" value="1"/>
</dbReference>
<evidence type="ECO:0000313" key="8">
    <source>
        <dbReference type="Proteomes" id="UP000094609"/>
    </source>
</evidence>
<dbReference type="STRING" id="1193502.SHALO_2335"/>
<comment type="subcellular location">
    <subcellularLocation>
        <location evidence="1">Cell envelope</location>
    </subcellularLocation>
</comment>
<evidence type="ECO:0000313" key="7">
    <source>
        <dbReference type="EMBL" id="AOO66095.1"/>
    </source>
</evidence>
<evidence type="ECO:0000259" key="6">
    <source>
        <dbReference type="Pfam" id="PF25967"/>
    </source>
</evidence>
<dbReference type="Pfam" id="PF25967">
    <property type="entry name" value="RND-MFP_C"/>
    <property type="match status" value="1"/>
</dbReference>
<evidence type="ECO:0000256" key="1">
    <source>
        <dbReference type="ARBA" id="ARBA00004196"/>
    </source>
</evidence>
<evidence type="ECO:0000256" key="2">
    <source>
        <dbReference type="ARBA" id="ARBA00009477"/>
    </source>
</evidence>
<accession>A0A1D7TM72</accession>
<evidence type="ECO:0000259" key="4">
    <source>
        <dbReference type="Pfam" id="PF25917"/>
    </source>
</evidence>
<comment type="similarity">
    <text evidence="2">Belongs to the membrane fusion protein (MFP) (TC 8.A.1) family.</text>
</comment>
<dbReference type="InterPro" id="IPR058627">
    <property type="entry name" value="MdtA-like_C"/>
</dbReference>
<organism evidence="7 8">
    <name type="scientific">Sulfurospirillum halorespirans DSM 13726</name>
    <dbReference type="NCBI Taxonomy" id="1193502"/>
    <lineage>
        <taxon>Bacteria</taxon>
        <taxon>Pseudomonadati</taxon>
        <taxon>Campylobacterota</taxon>
        <taxon>Epsilonproteobacteria</taxon>
        <taxon>Campylobacterales</taxon>
        <taxon>Sulfurospirillaceae</taxon>
        <taxon>Sulfurospirillum</taxon>
    </lineage>
</organism>
<dbReference type="FunFam" id="2.40.420.20:FF:000001">
    <property type="entry name" value="Efflux RND transporter periplasmic adaptor subunit"/>
    <property type="match status" value="1"/>
</dbReference>
<dbReference type="PATRIC" id="fig|1193502.14.peg.2365"/>
<dbReference type="GO" id="GO:0046677">
    <property type="term" value="P:response to antibiotic"/>
    <property type="evidence" value="ECO:0007669"/>
    <property type="project" value="TreeGrafter"/>
</dbReference>
<dbReference type="Gene3D" id="2.40.50.100">
    <property type="match status" value="1"/>
</dbReference>
<reference evidence="8" key="1">
    <citation type="submission" date="2016-08" db="EMBL/GenBank/DDBJ databases">
        <title>Complete genome sequence of the organohalide-respiring Epsilonproteobacterium Sulfurospirillum halorespirans.</title>
        <authorList>
            <person name="Goris T."/>
            <person name="Zimmermann J."/>
            <person name="Schenz B."/>
            <person name="Lemos M."/>
            <person name="Hackermueller J."/>
            <person name="Diekert G."/>
        </authorList>
    </citation>
    <scope>NUCLEOTIDE SEQUENCE [LARGE SCALE GENOMIC DNA]</scope>
    <source>
        <strain>DSM 13726</strain>
        <strain evidence="8">PCE-M2</strain>
    </source>
</reference>
<feature type="domain" description="Multidrug resistance protein MdtA-like beta-barrel" evidence="5">
    <location>
        <begin position="216"/>
        <end position="303"/>
    </location>
</feature>
<sequence length="389" mass="42072">MVFIIFKENWMIIQTLKSLLILIPLLWLGCSDNKAKPAPLPQVEVGVYTLTSQAITLSRELPGRTKETVISEIRPQVGGIIQARFFEEGSIVKKDAVLYQIDPASYQAAFDEAKAALKNAEATLESSRLKSERYADLVKLEGVSKQDTEDAKAAYLQAMASVDEKNAALQSARINLDYTKIKAPISGRIGTSSVSVGALVSASQTTALATIRTLDPIYVDLTQSSTQLLKLRALLAQQGIKKGSTKLALNLEDGSRYPYEGTLQFQEIAVDESTGSVTLRATFPNPDGILLPGMYVRALMDEAVNEKALLVPQQGIQRDPKGNATAFIVTSENKVETRTVKTERALGDMWLVSSGLSVGDKVIVEGSSKVRTGSSVKAVDVTTTFGKAQ</sequence>
<dbReference type="InterPro" id="IPR058624">
    <property type="entry name" value="MdtA-like_HH"/>
</dbReference>
<gene>
    <name evidence="7" type="ORF">SHALO_2335</name>
</gene>
<evidence type="ECO:0000259" key="5">
    <source>
        <dbReference type="Pfam" id="PF25944"/>
    </source>
</evidence>
<dbReference type="AlphaFoldDB" id="A0A1D7TM72"/>
<keyword evidence="8" id="KW-1185">Reference proteome</keyword>
<name>A0A1D7TM72_9BACT</name>
<dbReference type="GO" id="GO:0022857">
    <property type="term" value="F:transmembrane transporter activity"/>
    <property type="evidence" value="ECO:0007669"/>
    <property type="project" value="InterPro"/>
</dbReference>
<protein>
    <submittedName>
        <fullName evidence="7">Multidrug efflux pump, lipoprotein EefB</fullName>
    </submittedName>
</protein>
<feature type="domain" description="Multidrug resistance protein MdtA-like C-terminal permuted SH3" evidence="6">
    <location>
        <begin position="308"/>
        <end position="367"/>
    </location>
</feature>
<dbReference type="Pfam" id="PF25876">
    <property type="entry name" value="HH_MFP_RND"/>
    <property type="match status" value="1"/>
</dbReference>
<keyword evidence="7" id="KW-0449">Lipoprotein</keyword>
<dbReference type="Gene3D" id="2.40.30.170">
    <property type="match status" value="1"/>
</dbReference>
<evidence type="ECO:0000259" key="3">
    <source>
        <dbReference type="Pfam" id="PF25876"/>
    </source>
</evidence>
<dbReference type="Pfam" id="PF25944">
    <property type="entry name" value="Beta-barrel_RND"/>
    <property type="match status" value="1"/>
</dbReference>
<dbReference type="PROSITE" id="PS51257">
    <property type="entry name" value="PROKAR_LIPOPROTEIN"/>
    <property type="match status" value="1"/>
</dbReference>
<dbReference type="EMBL" id="CP017111">
    <property type="protein sequence ID" value="AOO66095.1"/>
    <property type="molecule type" value="Genomic_DNA"/>
</dbReference>
<dbReference type="InterPro" id="IPR058625">
    <property type="entry name" value="MdtA-like_BSH"/>
</dbReference>
<dbReference type="Proteomes" id="UP000094609">
    <property type="component" value="Chromosome"/>
</dbReference>
<dbReference type="SUPFAM" id="SSF111369">
    <property type="entry name" value="HlyD-like secretion proteins"/>
    <property type="match status" value="1"/>
</dbReference>
<dbReference type="GO" id="GO:0005886">
    <property type="term" value="C:plasma membrane"/>
    <property type="evidence" value="ECO:0007669"/>
    <property type="project" value="UniProtKB-SubCell"/>
</dbReference>
<dbReference type="NCBIfam" id="TIGR01730">
    <property type="entry name" value="RND_mfp"/>
    <property type="match status" value="1"/>
</dbReference>